<dbReference type="InterPro" id="IPR050249">
    <property type="entry name" value="Pseudomonas-type_ThrB"/>
</dbReference>
<evidence type="ECO:0000313" key="3">
    <source>
        <dbReference type="Proteomes" id="UP000771749"/>
    </source>
</evidence>
<evidence type="ECO:0000259" key="1">
    <source>
        <dbReference type="Pfam" id="PF01636"/>
    </source>
</evidence>
<gene>
    <name evidence="2" type="ORF">IAC07_04935</name>
</gene>
<dbReference type="EMBL" id="JADIMJ010000074">
    <property type="protein sequence ID" value="MBO8454053.1"/>
    <property type="molecule type" value="Genomic_DNA"/>
</dbReference>
<dbReference type="Gene3D" id="3.90.1200.10">
    <property type="match status" value="1"/>
</dbReference>
<comment type="caution">
    <text evidence="2">The sequence shown here is derived from an EMBL/GenBank/DDBJ whole genome shotgun (WGS) entry which is preliminary data.</text>
</comment>
<name>A0A940DNH6_9BACT</name>
<accession>A0A940DNH6</accession>
<protein>
    <submittedName>
        <fullName evidence="2">Aminoglycoside phosphotransferase family protein</fullName>
    </submittedName>
</protein>
<dbReference type="InterPro" id="IPR011009">
    <property type="entry name" value="Kinase-like_dom_sf"/>
</dbReference>
<organism evidence="2 3">
    <name type="scientific">Candidatus Cryptobacteroides gallistercoris</name>
    <dbReference type="NCBI Taxonomy" id="2840765"/>
    <lineage>
        <taxon>Bacteria</taxon>
        <taxon>Pseudomonadati</taxon>
        <taxon>Bacteroidota</taxon>
        <taxon>Bacteroidia</taxon>
        <taxon>Bacteroidales</taxon>
        <taxon>Candidatus Cryptobacteroides</taxon>
    </lineage>
</organism>
<reference evidence="2" key="1">
    <citation type="submission" date="2020-10" db="EMBL/GenBank/DDBJ databases">
        <authorList>
            <person name="Gilroy R."/>
        </authorList>
    </citation>
    <scope>NUCLEOTIDE SEQUENCE</scope>
    <source>
        <strain evidence="2">F1-3629</strain>
    </source>
</reference>
<dbReference type="Proteomes" id="UP000771749">
    <property type="component" value="Unassembled WGS sequence"/>
</dbReference>
<dbReference type="PANTHER" id="PTHR21064">
    <property type="entry name" value="AMINOGLYCOSIDE PHOSPHOTRANSFERASE DOMAIN-CONTAINING PROTEIN-RELATED"/>
    <property type="match status" value="1"/>
</dbReference>
<dbReference type="SUPFAM" id="SSF56112">
    <property type="entry name" value="Protein kinase-like (PK-like)"/>
    <property type="match status" value="1"/>
</dbReference>
<reference evidence="2" key="2">
    <citation type="journal article" date="2021" name="PeerJ">
        <title>Extensive microbial diversity within the chicken gut microbiome revealed by metagenomics and culture.</title>
        <authorList>
            <person name="Gilroy R."/>
            <person name="Ravi A."/>
            <person name="Getino M."/>
            <person name="Pursley I."/>
            <person name="Horton D.L."/>
            <person name="Alikhan N.F."/>
            <person name="Baker D."/>
            <person name="Gharbi K."/>
            <person name="Hall N."/>
            <person name="Watson M."/>
            <person name="Adriaenssens E.M."/>
            <person name="Foster-Nyarko E."/>
            <person name="Jarju S."/>
            <person name="Secka A."/>
            <person name="Antonio M."/>
            <person name="Oren A."/>
            <person name="Chaudhuri R.R."/>
            <person name="La Ragione R."/>
            <person name="Hildebrand F."/>
            <person name="Pallen M.J."/>
        </authorList>
    </citation>
    <scope>NUCLEOTIDE SEQUENCE</scope>
    <source>
        <strain evidence="2">F1-3629</strain>
    </source>
</reference>
<dbReference type="AlphaFoldDB" id="A0A940DNH6"/>
<sequence length="381" mass="43368">MYTEAELFEIIAEFDIEGRAETIKALGPGFINDTFIVSTSPDMTSGKAPRYILQRKNHNVFPDIPGMMSNIRMITDHLRRKVTAAGGDPDREVLKVIRRKADSMNEEEKSMTAGDLCYRDSNGNWWAVCLFIEGSVTYEKADSPELAYKGGEGIGRFQSMLADFTTPLNETIKGFHNIRLRLAQWDDALRRDSAGRVREVAEEISRIESRREKMLDFWSLAEKGILPARVTHNDTKISNILFDKSGNVLCVIDLDTCMSSTSLNDFGDAIRSYANTGAEDDRDLDKVSMSMEMFRAYTSGYLSQRKNTLTDEEAAHLAFSALYITYEQVLRFLMDYIDGDTYYKTAYPEHNLVRARAQNKLLLSMEEQFDEMKAVVDELMK</sequence>
<dbReference type="InterPro" id="IPR002575">
    <property type="entry name" value="Aminoglycoside_PTrfase"/>
</dbReference>
<feature type="domain" description="Aminoglycoside phosphotransferase" evidence="1">
    <location>
        <begin position="22"/>
        <end position="277"/>
    </location>
</feature>
<dbReference type="Pfam" id="PF01636">
    <property type="entry name" value="APH"/>
    <property type="match status" value="1"/>
</dbReference>
<evidence type="ECO:0000313" key="2">
    <source>
        <dbReference type="EMBL" id="MBO8454053.1"/>
    </source>
</evidence>
<dbReference type="PANTHER" id="PTHR21064:SF5">
    <property type="entry name" value="SLR1880 PROTEIN"/>
    <property type="match status" value="1"/>
</dbReference>
<proteinExistence type="predicted"/>